<keyword evidence="2" id="KW-0378">Hydrolase</keyword>
<dbReference type="PROSITE" id="PS52006">
    <property type="entry name" value="GH64"/>
    <property type="match status" value="1"/>
</dbReference>
<protein>
    <submittedName>
        <fullName evidence="2">Glycoside hydrolase family 64 protein</fullName>
    </submittedName>
</protein>
<feature type="domain" description="GH64" evidence="1">
    <location>
        <begin position="1"/>
        <end position="369"/>
    </location>
</feature>
<dbReference type="InterPro" id="IPR042517">
    <property type="entry name" value="Glyco_hydro_64_N_2"/>
</dbReference>
<dbReference type="Gene3D" id="2.60.110.10">
    <property type="entry name" value="Thaumatin"/>
    <property type="match status" value="1"/>
</dbReference>
<dbReference type="CDD" id="cd09220">
    <property type="entry name" value="GH64-GluB-like"/>
    <property type="match status" value="1"/>
</dbReference>
<dbReference type="Pfam" id="PF16483">
    <property type="entry name" value="Glyco_hydro_64"/>
    <property type="match status" value="1"/>
</dbReference>
<dbReference type="AlphaFoldDB" id="A0A2J6RH58"/>
<dbReference type="EMBL" id="KZ613948">
    <property type="protein sequence ID" value="PMD37838.1"/>
    <property type="molecule type" value="Genomic_DNA"/>
</dbReference>
<gene>
    <name evidence="2" type="ORF">L207DRAFT_513833</name>
</gene>
<dbReference type="OrthoDB" id="10058186at2759"/>
<organism evidence="2 3">
    <name type="scientific">Hyaloscypha variabilis (strain UAMH 11265 / GT02V1 / F)</name>
    <name type="common">Meliniomyces variabilis</name>
    <dbReference type="NCBI Taxonomy" id="1149755"/>
    <lineage>
        <taxon>Eukaryota</taxon>
        <taxon>Fungi</taxon>
        <taxon>Dikarya</taxon>
        <taxon>Ascomycota</taxon>
        <taxon>Pezizomycotina</taxon>
        <taxon>Leotiomycetes</taxon>
        <taxon>Helotiales</taxon>
        <taxon>Hyaloscyphaceae</taxon>
        <taxon>Hyaloscypha</taxon>
        <taxon>Hyaloscypha variabilis</taxon>
    </lineage>
</organism>
<dbReference type="Proteomes" id="UP000235786">
    <property type="component" value="Unassembled WGS sequence"/>
</dbReference>
<dbReference type="InterPro" id="IPR037176">
    <property type="entry name" value="Osmotin/thaumatin-like_sf"/>
</dbReference>
<dbReference type="Gene3D" id="3.30.920.50">
    <property type="entry name" value="Beta-1,3-glucanase, C-terminal domain"/>
    <property type="match status" value="1"/>
</dbReference>
<proteinExistence type="predicted"/>
<dbReference type="PANTHER" id="PTHR38165:SF1">
    <property type="entry name" value="GLUCANASE B"/>
    <property type="match status" value="1"/>
</dbReference>
<dbReference type="PANTHER" id="PTHR38165">
    <property type="match status" value="1"/>
</dbReference>
<evidence type="ECO:0000259" key="1">
    <source>
        <dbReference type="PROSITE" id="PS52006"/>
    </source>
</evidence>
<evidence type="ECO:0000313" key="2">
    <source>
        <dbReference type="EMBL" id="PMD37838.1"/>
    </source>
</evidence>
<dbReference type="GO" id="GO:0016787">
    <property type="term" value="F:hydrolase activity"/>
    <property type="evidence" value="ECO:0007669"/>
    <property type="project" value="UniProtKB-KW"/>
</dbReference>
<accession>A0A2J6RH58</accession>
<evidence type="ECO:0000313" key="3">
    <source>
        <dbReference type="Proteomes" id="UP000235786"/>
    </source>
</evidence>
<keyword evidence="3" id="KW-1185">Reference proteome</keyword>
<dbReference type="InterPro" id="IPR032477">
    <property type="entry name" value="Glyco_hydro_64"/>
</dbReference>
<name>A0A2J6RH58_HYAVF</name>
<sequence length="369" mass="40451">MAPTLDIEIQNRTQSNQVFAYITGQALDHGNHVCFIQADGKTPYYPDSPSQICSPVPQDCAIRLGAPGTSTTVTIPQLAGGRIWFSIDKELTFLLNPGPAIVEPSISNGSDPNINILWDFCEFTFANNQIYANISYVDFVSLSVALTLIPVDGAPQRVLGLKTDGFDHICAGLEDQSLVDANDWHKLVFESNGKKLRCLSPNNAIIMNGGNLFKGYYDPYVNEVWEKYRRHHLTIDTQAQWSQLKAKVSNDKLEFPAIGSFTKPSTGDIFSCSTGPFASNVGALGPLTARISAGLNRSTLHNNHVHPNDEKVSDYYKHPITNHYARLIHEANQDGRGYAFPYDDVSGGKDVDQSGFVNGNPKAFIVAIG</sequence>
<reference evidence="2 3" key="1">
    <citation type="submission" date="2016-04" db="EMBL/GenBank/DDBJ databases">
        <title>A degradative enzymes factory behind the ericoid mycorrhizal symbiosis.</title>
        <authorList>
            <consortium name="DOE Joint Genome Institute"/>
            <person name="Martino E."/>
            <person name="Morin E."/>
            <person name="Grelet G."/>
            <person name="Kuo A."/>
            <person name="Kohler A."/>
            <person name="Daghino S."/>
            <person name="Barry K."/>
            <person name="Choi C."/>
            <person name="Cichocki N."/>
            <person name="Clum A."/>
            <person name="Copeland A."/>
            <person name="Hainaut M."/>
            <person name="Haridas S."/>
            <person name="Labutti K."/>
            <person name="Lindquist E."/>
            <person name="Lipzen A."/>
            <person name="Khouja H.-R."/>
            <person name="Murat C."/>
            <person name="Ohm R."/>
            <person name="Olson A."/>
            <person name="Spatafora J."/>
            <person name="Veneault-Fourrey C."/>
            <person name="Henrissat B."/>
            <person name="Grigoriev I."/>
            <person name="Martin F."/>
            <person name="Perotto S."/>
        </authorList>
    </citation>
    <scope>NUCLEOTIDE SEQUENCE [LARGE SCALE GENOMIC DNA]</scope>
    <source>
        <strain evidence="2 3">F</strain>
    </source>
</reference>
<dbReference type="InterPro" id="IPR037398">
    <property type="entry name" value="Glyco_hydro_64_fam"/>
</dbReference>